<reference evidence="2 3" key="1">
    <citation type="submission" date="2019-01" db="EMBL/GenBank/DDBJ databases">
        <authorList>
            <person name="Sayadi A."/>
        </authorList>
    </citation>
    <scope>NUCLEOTIDE SEQUENCE [LARGE SCALE GENOMIC DNA]</scope>
</reference>
<dbReference type="OrthoDB" id="338854at2759"/>
<dbReference type="GO" id="GO:0005774">
    <property type="term" value="C:vacuolar membrane"/>
    <property type="evidence" value="ECO:0007669"/>
    <property type="project" value="TreeGrafter"/>
</dbReference>
<protein>
    <recommendedName>
        <fullName evidence="4">Nitrogen permease regulator 2-like protein</fullName>
    </recommendedName>
</protein>
<keyword evidence="3" id="KW-1185">Reference proteome</keyword>
<dbReference type="EMBL" id="CAACVG010006541">
    <property type="protein sequence ID" value="VEN40486.1"/>
    <property type="molecule type" value="Genomic_DNA"/>
</dbReference>
<proteinExistence type="inferred from homology"/>
<organism evidence="2 3">
    <name type="scientific">Callosobruchus maculatus</name>
    <name type="common">Southern cowpea weevil</name>
    <name type="synonym">Pulse bruchid</name>
    <dbReference type="NCBI Taxonomy" id="64391"/>
    <lineage>
        <taxon>Eukaryota</taxon>
        <taxon>Metazoa</taxon>
        <taxon>Ecdysozoa</taxon>
        <taxon>Arthropoda</taxon>
        <taxon>Hexapoda</taxon>
        <taxon>Insecta</taxon>
        <taxon>Pterygota</taxon>
        <taxon>Neoptera</taxon>
        <taxon>Endopterygota</taxon>
        <taxon>Coleoptera</taxon>
        <taxon>Polyphaga</taxon>
        <taxon>Cucujiformia</taxon>
        <taxon>Chrysomeloidea</taxon>
        <taxon>Chrysomelidae</taxon>
        <taxon>Bruchinae</taxon>
        <taxon>Bruchini</taxon>
        <taxon>Callosobruchus</taxon>
    </lineage>
</organism>
<evidence type="ECO:0000256" key="1">
    <source>
        <dbReference type="ARBA" id="ARBA00008433"/>
    </source>
</evidence>
<gene>
    <name evidence="2" type="ORF">CALMAC_LOCUS4633</name>
</gene>
<comment type="similarity">
    <text evidence="1">Belongs to the NPR2 family.</text>
</comment>
<dbReference type="PANTHER" id="PTHR12991">
    <property type="entry name" value="NITROGEN PERMEASE REGULATOR 2/TUMOR SUPPRESSOR CANDIDATE 4"/>
    <property type="match status" value="1"/>
</dbReference>
<dbReference type="Pfam" id="PF06218">
    <property type="entry name" value="NPR2"/>
    <property type="match status" value="1"/>
</dbReference>
<evidence type="ECO:0000313" key="3">
    <source>
        <dbReference type="Proteomes" id="UP000410492"/>
    </source>
</evidence>
<sequence>MDMNNFIKSRPEYSGKEGPIRCIFFCEFHPTAGPIISCQVPENYISKELFDSISVYIITKAELQRSTITVTLQDYKILGFPIRIDDRKYARNAYHFNLCFVCDSNARTVQYESVVVKLSDYLVAMEMERNFLSEGKTSANLQPILTQVMNDLNTKGECALTSTLTEGTTATHLKICCIRLDPSPVMDYQVPIFVKELPEQQWDLTTQQVTPYIDGFNHVARIAALSDVENNLVKACVQNLVYYGVVAMVPLFQYGNVYCTTPKLKDLAQDPDLQSRCLTYVGKSKIQLPCIRDVFRMYAAMTRGTTVRDLCMRFNPPNLRINERKLVQFGVLEGIIRRVNKYPVILNEQSDLQKVFSGSCSLDEICCSMGASSQQLEDQLERDHSVVMLWK</sequence>
<name>A0A653BYT8_CALMS</name>
<dbReference type="GO" id="GO:0034198">
    <property type="term" value="P:cellular response to amino acid starvation"/>
    <property type="evidence" value="ECO:0007669"/>
    <property type="project" value="TreeGrafter"/>
</dbReference>
<evidence type="ECO:0008006" key="4">
    <source>
        <dbReference type="Google" id="ProtNLM"/>
    </source>
</evidence>
<dbReference type="PANTHER" id="PTHR12991:SF10">
    <property type="entry name" value="GATOR COMPLEX PROTEIN NPRL2"/>
    <property type="match status" value="1"/>
</dbReference>
<dbReference type="GO" id="GO:1904262">
    <property type="term" value="P:negative regulation of TORC1 signaling"/>
    <property type="evidence" value="ECO:0007669"/>
    <property type="project" value="TreeGrafter"/>
</dbReference>
<evidence type="ECO:0000313" key="2">
    <source>
        <dbReference type="EMBL" id="VEN40486.1"/>
    </source>
</evidence>
<accession>A0A653BYT8</accession>
<dbReference type="GO" id="GO:0005096">
    <property type="term" value="F:GTPase activator activity"/>
    <property type="evidence" value="ECO:0007669"/>
    <property type="project" value="TreeGrafter"/>
</dbReference>
<dbReference type="AlphaFoldDB" id="A0A653BYT8"/>
<dbReference type="InterPro" id="IPR009348">
    <property type="entry name" value="NPR2-like"/>
</dbReference>
<dbReference type="GO" id="GO:1990130">
    <property type="term" value="C:GATOR1 complex"/>
    <property type="evidence" value="ECO:0007669"/>
    <property type="project" value="TreeGrafter"/>
</dbReference>
<dbReference type="GO" id="GO:0010508">
    <property type="term" value="P:positive regulation of autophagy"/>
    <property type="evidence" value="ECO:0007669"/>
    <property type="project" value="TreeGrafter"/>
</dbReference>
<dbReference type="Proteomes" id="UP000410492">
    <property type="component" value="Unassembled WGS sequence"/>
</dbReference>